<name>A0A6C0J5M9_9ZZZZ</name>
<evidence type="ECO:0000259" key="1">
    <source>
        <dbReference type="Pfam" id="PF00462"/>
    </source>
</evidence>
<dbReference type="InterPro" id="IPR036249">
    <property type="entry name" value="Thioredoxin-like_sf"/>
</dbReference>
<evidence type="ECO:0000313" key="2">
    <source>
        <dbReference type="EMBL" id="QHU00081.1"/>
    </source>
</evidence>
<dbReference type="PROSITE" id="PS51354">
    <property type="entry name" value="GLUTAREDOXIN_2"/>
    <property type="match status" value="1"/>
</dbReference>
<dbReference type="AlphaFoldDB" id="A0A6C0J5M9"/>
<dbReference type="InterPro" id="IPR002109">
    <property type="entry name" value="Glutaredoxin"/>
</dbReference>
<dbReference type="CDD" id="cd02066">
    <property type="entry name" value="GRX_family"/>
    <property type="match status" value="1"/>
</dbReference>
<organism evidence="2">
    <name type="scientific">viral metagenome</name>
    <dbReference type="NCBI Taxonomy" id="1070528"/>
    <lineage>
        <taxon>unclassified sequences</taxon>
        <taxon>metagenomes</taxon>
        <taxon>organismal metagenomes</taxon>
    </lineage>
</organism>
<proteinExistence type="predicted"/>
<reference evidence="2" key="1">
    <citation type="journal article" date="2020" name="Nature">
        <title>Giant virus diversity and host interactions through global metagenomics.</title>
        <authorList>
            <person name="Schulz F."/>
            <person name="Roux S."/>
            <person name="Paez-Espino D."/>
            <person name="Jungbluth S."/>
            <person name="Walsh D.A."/>
            <person name="Denef V.J."/>
            <person name="McMahon K.D."/>
            <person name="Konstantinidis K.T."/>
            <person name="Eloe-Fadrosh E.A."/>
            <person name="Kyrpides N.C."/>
            <person name="Woyke T."/>
        </authorList>
    </citation>
    <scope>NUCLEOTIDE SEQUENCE</scope>
    <source>
        <strain evidence="2">GVMAG-M-3300025860-12</strain>
    </source>
</reference>
<sequence>MSIKIFSLINCPYSEAALSFLKSKNIKSKIVKVEQANKEEYKNDKISTFPQIYFVHKKNTHLLGGYNDIIDINNKIFKINIDTSLQYLNKKYAKLTHKNKLRLIKMINN</sequence>
<dbReference type="EMBL" id="MN740323">
    <property type="protein sequence ID" value="QHU00081.1"/>
    <property type="molecule type" value="Genomic_DNA"/>
</dbReference>
<dbReference type="Pfam" id="PF00462">
    <property type="entry name" value="Glutaredoxin"/>
    <property type="match status" value="1"/>
</dbReference>
<accession>A0A6C0J5M9</accession>
<dbReference type="Gene3D" id="3.40.30.10">
    <property type="entry name" value="Glutaredoxin"/>
    <property type="match status" value="1"/>
</dbReference>
<dbReference type="SUPFAM" id="SSF52833">
    <property type="entry name" value="Thioredoxin-like"/>
    <property type="match status" value="1"/>
</dbReference>
<feature type="domain" description="Glutaredoxin" evidence="1">
    <location>
        <begin position="3"/>
        <end position="54"/>
    </location>
</feature>
<protein>
    <recommendedName>
        <fullName evidence="1">Glutaredoxin domain-containing protein</fullName>
    </recommendedName>
</protein>